<dbReference type="Pfam" id="PF02522">
    <property type="entry name" value="Antibiotic_NAT"/>
    <property type="match status" value="1"/>
</dbReference>
<evidence type="ECO:0000256" key="4">
    <source>
        <dbReference type="ARBA" id="ARBA00023315"/>
    </source>
</evidence>
<evidence type="ECO:0000256" key="2">
    <source>
        <dbReference type="ARBA" id="ARBA00012882"/>
    </source>
</evidence>
<dbReference type="EMBL" id="VOLR01000016">
    <property type="protein sequence ID" value="TWX58317.1"/>
    <property type="molecule type" value="Genomic_DNA"/>
</dbReference>
<dbReference type="OrthoDB" id="7330654at2"/>
<comment type="caution">
    <text evidence="7">The sequence shown here is derived from an EMBL/GenBank/DDBJ whole genome shotgun (WGS) entry which is preliminary data.</text>
</comment>
<sequence>MKLLKRVLKLMFKHRSEYYIDMISRRLNRKKLKKSLINLGVKQGDIIFLQSSFSAMGHVSIGAHGVIDVFLEIIGEKGTLVMPSFSTAGNMEDYVAKNEVFDVCNTPSKSGYLTEIFRKYPRTLRSIHPTHSVCANGFHADEIIRDHESTLSPCGPNSPFDKMLNLQGKMIRIGTGAFTYYHFIQETLNFPHVFNNHTASLECINYKKERIIVKSKVYSKGLSSILFLTKDDYIHPSNFPLLYSGDREQYIKLEQPQFYDFLIDIRQQAIISGWFNKLTVNKCQYEISGIKQYVDCSLTLQSNLINEFKEKYEIENLSKIYKLGLYPRKK</sequence>
<name>A0A5C6QI81_9GAMM</name>
<keyword evidence="8" id="KW-1185">Reference proteome</keyword>
<dbReference type="RefSeq" id="WP_146799831.1">
    <property type="nucleotide sequence ID" value="NZ_VOLP01000015.1"/>
</dbReference>
<evidence type="ECO:0000256" key="5">
    <source>
        <dbReference type="RuleBase" id="RU365031"/>
    </source>
</evidence>
<comment type="catalytic activity">
    <reaction evidence="5">
        <text>a 2-deoxystreptamine antibiotic + acetyl-CoA = an N(3)-acetyl-2-deoxystreptamine antibiotic + CoA + H(+)</text>
        <dbReference type="Rhea" id="RHEA:12665"/>
        <dbReference type="ChEBI" id="CHEBI:15378"/>
        <dbReference type="ChEBI" id="CHEBI:57287"/>
        <dbReference type="ChEBI" id="CHEBI:57288"/>
        <dbReference type="ChEBI" id="CHEBI:57921"/>
        <dbReference type="ChEBI" id="CHEBI:77452"/>
        <dbReference type="EC" id="2.3.1.81"/>
    </reaction>
</comment>
<dbReference type="SUPFAM" id="SSF110710">
    <property type="entry name" value="TTHA0583/YokD-like"/>
    <property type="match status" value="1"/>
</dbReference>
<keyword evidence="5" id="KW-0046">Antibiotic resistance</keyword>
<evidence type="ECO:0000313" key="9">
    <source>
        <dbReference type="Proteomes" id="UP000321917"/>
    </source>
</evidence>
<comment type="similarity">
    <text evidence="1 5">Belongs to the antibiotic N-acetyltransferase family.</text>
</comment>
<gene>
    <name evidence="6" type="ORF">ESZ26_12530</name>
    <name evidence="7" type="ORF">ESZ27_06925</name>
</gene>
<dbReference type="Proteomes" id="UP000321525">
    <property type="component" value="Unassembled WGS sequence"/>
</dbReference>
<evidence type="ECO:0000256" key="1">
    <source>
        <dbReference type="ARBA" id="ARBA00006383"/>
    </source>
</evidence>
<dbReference type="InterPro" id="IPR028345">
    <property type="entry name" value="Antibiotic_NAT-like"/>
</dbReference>
<evidence type="ECO:0000256" key="3">
    <source>
        <dbReference type="ARBA" id="ARBA00022679"/>
    </source>
</evidence>
<dbReference type="PANTHER" id="PTHR11104:SF0">
    <property type="entry name" value="SPBETA PROPHAGE-DERIVED AMINOGLYCOSIDE N(3')-ACETYLTRANSFERASE-LIKE PROTEIN YOKD"/>
    <property type="match status" value="1"/>
</dbReference>
<evidence type="ECO:0000313" key="8">
    <source>
        <dbReference type="Proteomes" id="UP000321525"/>
    </source>
</evidence>
<accession>A0A5C6QI81</accession>
<dbReference type="GO" id="GO:0046353">
    <property type="term" value="F:aminoglycoside 3-N-acetyltransferase activity"/>
    <property type="evidence" value="ECO:0007669"/>
    <property type="project" value="UniProtKB-EC"/>
</dbReference>
<keyword evidence="3 5" id="KW-0808">Transferase</keyword>
<dbReference type="GO" id="GO:0046677">
    <property type="term" value="P:response to antibiotic"/>
    <property type="evidence" value="ECO:0007669"/>
    <property type="project" value="UniProtKB-KW"/>
</dbReference>
<organism evidence="7 9">
    <name type="scientific">Colwellia hornerae</name>
    <dbReference type="NCBI Taxonomy" id="89402"/>
    <lineage>
        <taxon>Bacteria</taxon>
        <taxon>Pseudomonadati</taxon>
        <taxon>Pseudomonadota</taxon>
        <taxon>Gammaproteobacteria</taxon>
        <taxon>Alteromonadales</taxon>
        <taxon>Colwelliaceae</taxon>
        <taxon>Colwellia</taxon>
    </lineage>
</organism>
<evidence type="ECO:0000313" key="6">
    <source>
        <dbReference type="EMBL" id="TWX58317.1"/>
    </source>
</evidence>
<dbReference type="EMBL" id="VOLQ01000010">
    <property type="protein sequence ID" value="TWX68338.1"/>
    <property type="molecule type" value="Genomic_DNA"/>
</dbReference>
<reference evidence="7 9" key="1">
    <citation type="submission" date="2019-07" db="EMBL/GenBank/DDBJ databases">
        <title>Genomes of sea-ice associated Colwellia species.</title>
        <authorList>
            <person name="Bowman J.P."/>
        </authorList>
    </citation>
    <scope>NUCLEOTIDE SEQUENCE [LARGE SCALE GENOMIC DNA]</scope>
    <source>
        <strain evidence="6 8">ACAM 607</strain>
        <strain evidence="7 9">IC036</strain>
    </source>
</reference>
<evidence type="ECO:0000313" key="7">
    <source>
        <dbReference type="EMBL" id="TWX68338.1"/>
    </source>
</evidence>
<proteinExistence type="inferred from homology"/>
<keyword evidence="4 5" id="KW-0012">Acyltransferase</keyword>
<dbReference type="PANTHER" id="PTHR11104">
    <property type="entry name" value="AMINOGLYCOSIDE N3-ACETYLTRANSFERASE"/>
    <property type="match status" value="1"/>
</dbReference>
<dbReference type="EC" id="2.3.1.-" evidence="5"/>
<protein>
    <recommendedName>
        <fullName evidence="2 5">Aminoglycoside N(3)-acetyltransferase</fullName>
        <ecNumber evidence="5">2.3.1.-</ecNumber>
    </recommendedName>
</protein>
<dbReference type="AlphaFoldDB" id="A0A5C6QI81"/>
<dbReference type="InterPro" id="IPR003679">
    <property type="entry name" value="Amioglycoside_AcTrfase"/>
</dbReference>
<dbReference type="Proteomes" id="UP000321917">
    <property type="component" value="Unassembled WGS sequence"/>
</dbReference>